<comment type="caution">
    <text evidence="3">The sequence shown here is derived from an EMBL/GenBank/DDBJ whole genome shotgun (WGS) entry which is preliminary data.</text>
</comment>
<protein>
    <recommendedName>
        <fullName evidence="2">ATP-grasp domain-containing protein</fullName>
    </recommendedName>
</protein>
<evidence type="ECO:0000256" key="1">
    <source>
        <dbReference type="PROSITE-ProRule" id="PRU00409"/>
    </source>
</evidence>
<dbReference type="InterPro" id="IPR011761">
    <property type="entry name" value="ATP-grasp"/>
</dbReference>
<proteinExistence type="predicted"/>
<dbReference type="GO" id="GO:0005524">
    <property type="term" value="F:ATP binding"/>
    <property type="evidence" value="ECO:0007669"/>
    <property type="project" value="UniProtKB-UniRule"/>
</dbReference>
<name>A0A7K0BR74_9ACTN</name>
<reference evidence="3 4" key="1">
    <citation type="submission" date="2019-10" db="EMBL/GenBank/DDBJ databases">
        <title>Actinomadura rubteroloni sp. nov. and Actinomadura macrotermitis sp. nov., isolated from the gut of fungus growing-termite Macrotermes natalensis.</title>
        <authorList>
            <person name="Benndorf R."/>
            <person name="Martin K."/>
            <person name="Kuefner M."/>
            <person name="De Beer W."/>
            <person name="Kaster A.-K."/>
            <person name="Vollmers J."/>
            <person name="Poulsen M."/>
            <person name="Beemelmanns C."/>
        </authorList>
    </citation>
    <scope>NUCLEOTIDE SEQUENCE [LARGE SCALE GENOMIC DNA]</scope>
    <source>
        <strain evidence="3 4">RB68</strain>
    </source>
</reference>
<accession>A0A7K0BR74</accession>
<sequence length="418" mass="45190">MVLDSAVTAAPDLDRELPVLLLRTDPNPFHHGTLGAIRSLGRLGVSVHAGLGGRAEPCTASRYLCRQHPVEPKDERDLLLRLNIIARRIGRRALLVPLDDAGAVFAAEHSAALAKEFVLSPPTPWTPRSVADKSELHRRCRALGIPTAESHFPDIPEEADAVLGRLGFPCVAKWARPWLLPSGQRSTMLVTGRAQAHRLLAGTAGPAGPLILQRYIAPGAGDWFFHGYFDDGGRCLFGGAGRKHVSYPAHTGHTVAGEWVCNPELEAHAHAVAARLGIRGVVDMDFRRDGENGDYALLDCNPRLGAQFRLFSDRGGLDLARVVHLAASGRAVPEPRPAYGRTIVVEQQYLQSSLRSPDALAHVRRFRDAHEFAWYAPDDLAPFVALGRRAASKAIGRAVRSSSALAQRARAAKTSGGN</sequence>
<dbReference type="Proteomes" id="UP000487268">
    <property type="component" value="Unassembled WGS sequence"/>
</dbReference>
<keyword evidence="1" id="KW-0547">Nucleotide-binding</keyword>
<feature type="domain" description="ATP-grasp" evidence="2">
    <location>
        <begin position="137"/>
        <end position="328"/>
    </location>
</feature>
<keyword evidence="1" id="KW-0067">ATP-binding</keyword>
<evidence type="ECO:0000313" key="3">
    <source>
        <dbReference type="EMBL" id="MQY03680.1"/>
    </source>
</evidence>
<gene>
    <name evidence="3" type="ORF">ACRB68_17250</name>
</gene>
<dbReference type="Gene3D" id="3.30.470.20">
    <property type="entry name" value="ATP-grasp fold, B domain"/>
    <property type="match status" value="1"/>
</dbReference>
<evidence type="ECO:0000313" key="4">
    <source>
        <dbReference type="Proteomes" id="UP000487268"/>
    </source>
</evidence>
<dbReference type="GO" id="GO:0046872">
    <property type="term" value="F:metal ion binding"/>
    <property type="evidence" value="ECO:0007669"/>
    <property type="project" value="InterPro"/>
</dbReference>
<keyword evidence="4" id="KW-1185">Reference proteome</keyword>
<dbReference type="PROSITE" id="PS50975">
    <property type="entry name" value="ATP_GRASP"/>
    <property type="match status" value="1"/>
</dbReference>
<organism evidence="3 4">
    <name type="scientific">Actinomadura macrotermitis</name>
    <dbReference type="NCBI Taxonomy" id="2585200"/>
    <lineage>
        <taxon>Bacteria</taxon>
        <taxon>Bacillati</taxon>
        <taxon>Actinomycetota</taxon>
        <taxon>Actinomycetes</taxon>
        <taxon>Streptosporangiales</taxon>
        <taxon>Thermomonosporaceae</taxon>
        <taxon>Actinomadura</taxon>
    </lineage>
</organism>
<dbReference type="AlphaFoldDB" id="A0A7K0BR74"/>
<evidence type="ECO:0000259" key="2">
    <source>
        <dbReference type="PROSITE" id="PS50975"/>
    </source>
</evidence>
<dbReference type="SUPFAM" id="SSF56059">
    <property type="entry name" value="Glutathione synthetase ATP-binding domain-like"/>
    <property type="match status" value="1"/>
</dbReference>
<dbReference type="EMBL" id="WEGH01000001">
    <property type="protein sequence ID" value="MQY03680.1"/>
    <property type="molecule type" value="Genomic_DNA"/>
</dbReference>